<comment type="caution">
    <text evidence="2">The sequence shown here is derived from an EMBL/GenBank/DDBJ whole genome shotgun (WGS) entry which is preliminary data.</text>
</comment>
<dbReference type="RefSeq" id="WP_099334360.1">
    <property type="nucleotide sequence ID" value="NZ_CP042812.1"/>
</dbReference>
<accession>A0ABX4LQD1</accession>
<evidence type="ECO:0000313" key="2">
    <source>
        <dbReference type="EMBL" id="PHO09752.1"/>
    </source>
</evidence>
<keyword evidence="1" id="KW-0812">Transmembrane</keyword>
<evidence type="ECO:0000256" key="1">
    <source>
        <dbReference type="SAM" id="Phobius"/>
    </source>
</evidence>
<dbReference type="Proteomes" id="UP000221384">
    <property type="component" value="Unassembled WGS sequence"/>
</dbReference>
<gene>
    <name evidence="2" type="ORF">CPG37_06970</name>
</gene>
<sequence length="181" mass="20591">MNKVEKKVKIVAFKDDKEARLKNLDMVKESYSKKGYEFKEYIDNGKNDSYVIFLVDKQKLKKDNIKKYLGWGIAIIIFLFLVLPSDGTNKSNKKVITPQSLTKEWPFTVNEAVLKCYIDNGIKSPVVEINGTPYGLTGFADNLHGQSNINALNKFIRRNPNIKGTRIDIGEVTKEALKLCN</sequence>
<feature type="transmembrane region" description="Helical" evidence="1">
    <location>
        <begin position="68"/>
        <end position="85"/>
    </location>
</feature>
<evidence type="ECO:0008006" key="4">
    <source>
        <dbReference type="Google" id="ProtNLM"/>
    </source>
</evidence>
<protein>
    <recommendedName>
        <fullName evidence="4">DUF4907 domain-containing protein</fullName>
    </recommendedName>
</protein>
<name>A0ABX4LQD1_9BACT</name>
<dbReference type="EMBL" id="NWVW01000007">
    <property type="protein sequence ID" value="PHO09752.1"/>
    <property type="molecule type" value="Genomic_DNA"/>
</dbReference>
<reference evidence="2 3" key="1">
    <citation type="submission" date="2017-09" db="EMBL/GenBank/DDBJ databases">
        <authorList>
            <person name="Perez-Cataluna A."/>
            <person name="Figueras M.J."/>
            <person name="Salas-Masso N."/>
        </authorList>
    </citation>
    <scope>NUCLEOTIDE SEQUENCE [LARGE SCALE GENOMIC DNA]</scope>
    <source>
        <strain evidence="2 3">F138-33</strain>
    </source>
</reference>
<organism evidence="2 3">
    <name type="scientific">Malaciobacter canalis</name>
    <dbReference type="NCBI Taxonomy" id="1912871"/>
    <lineage>
        <taxon>Bacteria</taxon>
        <taxon>Pseudomonadati</taxon>
        <taxon>Campylobacterota</taxon>
        <taxon>Epsilonproteobacteria</taxon>
        <taxon>Campylobacterales</taxon>
        <taxon>Arcobacteraceae</taxon>
        <taxon>Malaciobacter</taxon>
    </lineage>
</organism>
<keyword evidence="3" id="KW-1185">Reference proteome</keyword>
<keyword evidence="1" id="KW-1133">Transmembrane helix</keyword>
<keyword evidence="1" id="KW-0472">Membrane</keyword>
<proteinExistence type="predicted"/>
<evidence type="ECO:0000313" key="3">
    <source>
        <dbReference type="Proteomes" id="UP000221384"/>
    </source>
</evidence>